<sequence>MLSGLIPGLNSVNWPEDEVSDQFQASLINLLDLPNQFLSCFVEVYPAGTNVSLFTHFQRQHWSELGLVLEWRTLALCVYVGILVPMALLAWLHYEEGKYGGDSVAPLAEESPETNAEAVISDSMHLLSDALFKATGAGESVPESEVNHADDLQVQEPMSNGEPSSSSSSQSCFCRICLENKQTIQMYRNQICSHSFCHDCTSKHIAAKIQENIKTVLCPGEDCKAALDFDACRQIIPKEVIVQWDEFLCKSMIPKSQIIYCPFRDCSAMLVNDSGEIIEEINCPACKRSICARCRVPWHVEFTCKEFMRLGGKKRGKENMLVEELAKKKSWRKCPECEIYVEKTEGCSHITCSYARIRCNEQGYAMKIDISESSLSGRFPEHVGSYLPELQLNVSSAYLTGTLPDFSSMVALRSLDLSYNLFSGDFPVSVTNLTILKALNFNENEGFKVRQLPENISRLTKLKSMVLTACMVRGLIPANYLVGQIRAELGLLKNLQQLELYYKGLSGVIPEELGNLSELVDWDKSVNK</sequence>
<evidence type="ECO:0000259" key="13">
    <source>
        <dbReference type="PROSITE" id="PS50089"/>
    </source>
</evidence>
<dbReference type="SUPFAM" id="SSF52058">
    <property type="entry name" value="L domain-like"/>
    <property type="match status" value="1"/>
</dbReference>
<evidence type="ECO:0000256" key="5">
    <source>
        <dbReference type="ARBA" id="ARBA00012251"/>
    </source>
</evidence>
<dbReference type="Pfam" id="PF01485">
    <property type="entry name" value="IBR"/>
    <property type="match status" value="1"/>
</dbReference>
<organism evidence="15 16">
    <name type="scientific">Camellia sinensis</name>
    <name type="common">Tea plant</name>
    <name type="synonym">Thea sinensis</name>
    <dbReference type="NCBI Taxonomy" id="4442"/>
    <lineage>
        <taxon>Eukaryota</taxon>
        <taxon>Viridiplantae</taxon>
        <taxon>Streptophyta</taxon>
        <taxon>Embryophyta</taxon>
        <taxon>Tracheophyta</taxon>
        <taxon>Spermatophyta</taxon>
        <taxon>Magnoliopsida</taxon>
        <taxon>eudicotyledons</taxon>
        <taxon>Gunneridae</taxon>
        <taxon>Pentapetalae</taxon>
        <taxon>asterids</taxon>
        <taxon>Ericales</taxon>
        <taxon>Theaceae</taxon>
        <taxon>Camellia</taxon>
    </lineage>
</organism>
<dbReference type="InterPro" id="IPR031127">
    <property type="entry name" value="E3_UB_ligase_RBR"/>
</dbReference>
<gene>
    <name evidence="15" type="ORF">HYC85_008258</name>
</gene>
<protein>
    <recommendedName>
        <fullName evidence="5">RBR-type E3 ubiquitin transferase</fullName>
        <ecNumber evidence="5">2.3.2.31</ecNumber>
    </recommendedName>
</protein>
<dbReference type="InterPro" id="IPR002867">
    <property type="entry name" value="IBR_dom"/>
</dbReference>
<accession>A0A7J7HRB5</accession>
<comment type="cofactor">
    <cofactor evidence="2">
        <name>Zn(2+)</name>
        <dbReference type="ChEBI" id="CHEBI:29105"/>
    </cofactor>
</comment>
<dbReference type="SUPFAM" id="SSF57850">
    <property type="entry name" value="RING/U-box"/>
    <property type="match status" value="3"/>
</dbReference>
<keyword evidence="6" id="KW-0808">Transferase</keyword>
<comment type="catalytic activity">
    <reaction evidence="1">
        <text>[E2 ubiquitin-conjugating enzyme]-S-ubiquitinyl-L-cysteine + [acceptor protein]-L-lysine = [E2 ubiquitin-conjugating enzyme]-L-cysteine + [acceptor protein]-N(6)-ubiquitinyl-L-lysine.</text>
        <dbReference type="EC" id="2.3.2.31"/>
    </reaction>
</comment>
<evidence type="ECO:0000256" key="6">
    <source>
        <dbReference type="ARBA" id="ARBA00022679"/>
    </source>
</evidence>
<dbReference type="InterPro" id="IPR001841">
    <property type="entry name" value="Znf_RING"/>
</dbReference>
<keyword evidence="10" id="KW-0833">Ubl conjugation pathway</keyword>
<keyword evidence="11" id="KW-0862">Zinc</keyword>
<evidence type="ECO:0000256" key="4">
    <source>
        <dbReference type="ARBA" id="ARBA00005884"/>
    </source>
</evidence>
<dbReference type="FunFam" id="3.30.40.10:FF:000230">
    <property type="entry name" value="RBR-type E3 ubiquitin transferase"/>
    <property type="match status" value="1"/>
</dbReference>
<dbReference type="Gene3D" id="3.30.40.10">
    <property type="entry name" value="Zinc/RING finger domain, C3HC4 (zinc finger)"/>
    <property type="match status" value="1"/>
</dbReference>
<dbReference type="InterPro" id="IPR001611">
    <property type="entry name" value="Leu-rich_rpt"/>
</dbReference>
<reference evidence="15 16" key="2">
    <citation type="submission" date="2020-07" db="EMBL/GenBank/DDBJ databases">
        <title>Genome assembly of wild tea tree DASZ reveals pedigree and selection history of tea varieties.</title>
        <authorList>
            <person name="Zhang W."/>
        </authorList>
    </citation>
    <scope>NUCLEOTIDE SEQUENCE [LARGE SCALE GENOMIC DNA]</scope>
    <source>
        <strain evidence="16">cv. G240</strain>
        <tissue evidence="15">Leaf</tissue>
    </source>
</reference>
<evidence type="ECO:0000256" key="7">
    <source>
        <dbReference type="ARBA" id="ARBA00022723"/>
    </source>
</evidence>
<evidence type="ECO:0000256" key="9">
    <source>
        <dbReference type="ARBA" id="ARBA00022771"/>
    </source>
</evidence>
<dbReference type="Gene3D" id="1.20.120.1750">
    <property type="match status" value="1"/>
</dbReference>
<dbReference type="PROSITE" id="PS50089">
    <property type="entry name" value="ZF_RING_2"/>
    <property type="match status" value="1"/>
</dbReference>
<keyword evidence="16" id="KW-1185">Reference proteome</keyword>
<dbReference type="Pfam" id="PF00560">
    <property type="entry name" value="LRR_1"/>
    <property type="match status" value="1"/>
</dbReference>
<evidence type="ECO:0000313" key="15">
    <source>
        <dbReference type="EMBL" id="KAF5955402.1"/>
    </source>
</evidence>
<evidence type="ECO:0000256" key="11">
    <source>
        <dbReference type="ARBA" id="ARBA00022833"/>
    </source>
</evidence>
<evidence type="ECO:0000256" key="3">
    <source>
        <dbReference type="ARBA" id="ARBA00003976"/>
    </source>
</evidence>
<proteinExistence type="inferred from homology"/>
<feature type="domain" description="RING-type" evidence="14">
    <location>
        <begin position="170"/>
        <end position="393"/>
    </location>
</feature>
<dbReference type="GO" id="GO:0016567">
    <property type="term" value="P:protein ubiquitination"/>
    <property type="evidence" value="ECO:0007669"/>
    <property type="project" value="UniProtKB-UniPathway"/>
</dbReference>
<dbReference type="InterPro" id="IPR013083">
    <property type="entry name" value="Znf_RING/FYVE/PHD"/>
</dbReference>
<dbReference type="GO" id="GO:0008270">
    <property type="term" value="F:zinc ion binding"/>
    <property type="evidence" value="ECO:0007669"/>
    <property type="project" value="UniProtKB-KW"/>
</dbReference>
<evidence type="ECO:0000256" key="10">
    <source>
        <dbReference type="ARBA" id="ARBA00022786"/>
    </source>
</evidence>
<evidence type="ECO:0000313" key="16">
    <source>
        <dbReference type="Proteomes" id="UP000593564"/>
    </source>
</evidence>
<evidence type="ECO:0000256" key="1">
    <source>
        <dbReference type="ARBA" id="ARBA00001798"/>
    </source>
</evidence>
<comment type="function">
    <text evidence="3">Might act as an E3 ubiquitin-protein ligase, or as part of E3 complex, which accepts ubiquitin from specific E2 ubiquitin-conjugating enzymes and then transfers it to substrates.</text>
</comment>
<keyword evidence="8" id="KW-0677">Repeat</keyword>
<keyword evidence="9 12" id="KW-0863">Zinc-finger</keyword>
<evidence type="ECO:0000259" key="14">
    <source>
        <dbReference type="PROSITE" id="PS51873"/>
    </source>
</evidence>
<dbReference type="UniPathway" id="UPA00143"/>
<dbReference type="InterPro" id="IPR044066">
    <property type="entry name" value="TRIAD_supradom"/>
</dbReference>
<dbReference type="EC" id="2.3.2.31" evidence="5"/>
<dbReference type="PANTHER" id="PTHR11685">
    <property type="entry name" value="RBR FAMILY RING FINGER AND IBR DOMAIN-CONTAINING"/>
    <property type="match status" value="1"/>
</dbReference>
<dbReference type="SMART" id="SM00647">
    <property type="entry name" value="IBR"/>
    <property type="match status" value="1"/>
</dbReference>
<dbReference type="Proteomes" id="UP000593564">
    <property type="component" value="Unassembled WGS sequence"/>
</dbReference>
<dbReference type="InterPro" id="IPR032675">
    <property type="entry name" value="LRR_dom_sf"/>
</dbReference>
<evidence type="ECO:0000256" key="2">
    <source>
        <dbReference type="ARBA" id="ARBA00001947"/>
    </source>
</evidence>
<dbReference type="AlphaFoldDB" id="A0A7J7HRB5"/>
<dbReference type="GO" id="GO:0061630">
    <property type="term" value="F:ubiquitin protein ligase activity"/>
    <property type="evidence" value="ECO:0007669"/>
    <property type="project" value="UniProtKB-EC"/>
</dbReference>
<reference evidence="16" key="1">
    <citation type="journal article" date="2020" name="Nat. Commun.">
        <title>Genome assembly of wild tea tree DASZ reveals pedigree and selection history of tea varieties.</title>
        <authorList>
            <person name="Zhang W."/>
            <person name="Zhang Y."/>
            <person name="Qiu H."/>
            <person name="Guo Y."/>
            <person name="Wan H."/>
            <person name="Zhang X."/>
            <person name="Scossa F."/>
            <person name="Alseekh S."/>
            <person name="Zhang Q."/>
            <person name="Wang P."/>
            <person name="Xu L."/>
            <person name="Schmidt M.H."/>
            <person name="Jia X."/>
            <person name="Li D."/>
            <person name="Zhu A."/>
            <person name="Guo F."/>
            <person name="Chen W."/>
            <person name="Ni D."/>
            <person name="Usadel B."/>
            <person name="Fernie A.R."/>
            <person name="Wen W."/>
        </authorList>
    </citation>
    <scope>NUCLEOTIDE SEQUENCE [LARGE SCALE GENOMIC DNA]</scope>
    <source>
        <strain evidence="16">cv. G240</strain>
    </source>
</reference>
<dbReference type="EMBL" id="JACBKZ010000003">
    <property type="protein sequence ID" value="KAF5955402.1"/>
    <property type="molecule type" value="Genomic_DNA"/>
</dbReference>
<keyword evidence="7" id="KW-0479">Metal-binding</keyword>
<dbReference type="CDD" id="cd22582">
    <property type="entry name" value="BRcat_RBR_unk"/>
    <property type="match status" value="1"/>
</dbReference>
<evidence type="ECO:0000256" key="12">
    <source>
        <dbReference type="PROSITE-ProRule" id="PRU00175"/>
    </source>
</evidence>
<dbReference type="PROSITE" id="PS51873">
    <property type="entry name" value="TRIAD"/>
    <property type="match status" value="1"/>
</dbReference>
<evidence type="ECO:0000256" key="8">
    <source>
        <dbReference type="ARBA" id="ARBA00022737"/>
    </source>
</evidence>
<dbReference type="Gene3D" id="3.80.10.10">
    <property type="entry name" value="Ribonuclease Inhibitor"/>
    <property type="match status" value="1"/>
</dbReference>
<feature type="domain" description="RING-type" evidence="13">
    <location>
        <begin position="174"/>
        <end position="219"/>
    </location>
</feature>
<comment type="similarity">
    <text evidence="4">Belongs to the RBR family. Ariadne subfamily.</text>
</comment>
<comment type="caution">
    <text evidence="15">The sequence shown here is derived from an EMBL/GenBank/DDBJ whole genome shotgun (WGS) entry which is preliminary data.</text>
</comment>
<name>A0A7J7HRB5_CAMSI</name>